<feature type="transmembrane region" description="Helical" evidence="4">
    <location>
        <begin position="6"/>
        <end position="28"/>
    </location>
</feature>
<evidence type="ECO:0000256" key="3">
    <source>
        <dbReference type="ARBA" id="ARBA00022679"/>
    </source>
</evidence>
<name>A0ABT1L9U1_9HYPH</name>
<protein>
    <submittedName>
        <fullName evidence="5">Glycosyltransferase</fullName>
        <ecNumber evidence="5">2.4.-.-</ecNumber>
    </submittedName>
</protein>
<evidence type="ECO:0000256" key="2">
    <source>
        <dbReference type="ARBA" id="ARBA00022676"/>
    </source>
</evidence>
<comment type="caution">
    <text evidence="5">The sequence shown here is derived from an EMBL/GenBank/DDBJ whole genome shotgun (WGS) entry which is preliminary data.</text>
</comment>
<keyword evidence="4" id="KW-0472">Membrane</keyword>
<reference evidence="5 6" key="1">
    <citation type="submission" date="2022-07" db="EMBL/GenBank/DDBJ databases">
        <authorList>
            <person name="Li W.-J."/>
            <person name="Deng Q.-Q."/>
        </authorList>
    </citation>
    <scope>NUCLEOTIDE SEQUENCE [LARGE SCALE GENOMIC DNA]</scope>
    <source>
        <strain evidence="5 6">SYSU M60028</strain>
    </source>
</reference>
<accession>A0ABT1L9U1</accession>
<comment type="similarity">
    <text evidence="1">Belongs to the glycosyltransferase 2 family.</text>
</comment>
<dbReference type="Proteomes" id="UP001205890">
    <property type="component" value="Unassembled WGS sequence"/>
</dbReference>
<proteinExistence type="inferred from homology"/>
<dbReference type="EMBL" id="JANCLU010000002">
    <property type="protein sequence ID" value="MCP8937520.1"/>
    <property type="molecule type" value="Genomic_DNA"/>
</dbReference>
<dbReference type="SUPFAM" id="SSF53448">
    <property type="entry name" value="Nucleotide-diphospho-sugar transferases"/>
    <property type="match status" value="1"/>
</dbReference>
<dbReference type="InterPro" id="IPR029044">
    <property type="entry name" value="Nucleotide-diphossugar_trans"/>
</dbReference>
<keyword evidence="6" id="KW-1185">Reference proteome</keyword>
<keyword evidence="4" id="KW-0812">Transmembrane</keyword>
<sequence>MDDLDQALAMLIGQSGPGLAAMFWYTLVFELPRYGFPLLGSAFGPLVARGPAAPAGLPGRPPRVSVVVVGHNEADVLDRCVRSLREQSFGGFEIVIVSDGSDDGMGRVAGRLVRERLADVALATDLRGGKSAGLNLAIGASSGDIVITVDCDCSYDRFAIEEILRPFADPRVGAVCGDVVPRNGDAGLLSRFQEIEYLFAISVGKRIGAQFGQVVCMSGAFSAFRRDALDGVGGFDVGGGEDLDVTLRLRARGWIIGFAPAAICHTDVPEALWTLVRQRLRWERDSVRLRYRKMRDLMLPGGARFAVAEALHQWDFLLFGVLGAVAFPFYVVWLFTTYGAFAPAILAAAQLGLLALDAASLALAAVVTGRPAFWRNLAYTPGFSLFTSYFMRMVRLWAYVEEWMLFGSTRDNYVPARVRHVRKW</sequence>
<dbReference type="RefSeq" id="WP_254738583.1">
    <property type="nucleotide sequence ID" value="NZ_JANCLU010000002.1"/>
</dbReference>
<dbReference type="Pfam" id="PF13641">
    <property type="entry name" value="Glyco_tranf_2_3"/>
    <property type="match status" value="1"/>
</dbReference>
<keyword evidence="2 5" id="KW-0328">Glycosyltransferase</keyword>
<feature type="transmembrane region" description="Helical" evidence="4">
    <location>
        <begin position="378"/>
        <end position="400"/>
    </location>
</feature>
<evidence type="ECO:0000313" key="6">
    <source>
        <dbReference type="Proteomes" id="UP001205890"/>
    </source>
</evidence>
<dbReference type="CDD" id="cd06423">
    <property type="entry name" value="CESA_like"/>
    <property type="match status" value="1"/>
</dbReference>
<dbReference type="PANTHER" id="PTHR43630:SF1">
    <property type="entry name" value="POLY-BETA-1,6-N-ACETYL-D-GLUCOSAMINE SYNTHASE"/>
    <property type="match status" value="1"/>
</dbReference>
<organism evidence="5 6">
    <name type="scientific">Alsobacter ponti</name>
    <dbReference type="NCBI Taxonomy" id="2962936"/>
    <lineage>
        <taxon>Bacteria</taxon>
        <taxon>Pseudomonadati</taxon>
        <taxon>Pseudomonadota</taxon>
        <taxon>Alphaproteobacteria</taxon>
        <taxon>Hyphomicrobiales</taxon>
        <taxon>Alsobacteraceae</taxon>
        <taxon>Alsobacter</taxon>
    </lineage>
</organism>
<dbReference type="EC" id="2.4.-.-" evidence="5"/>
<dbReference type="PANTHER" id="PTHR43630">
    <property type="entry name" value="POLY-BETA-1,6-N-ACETYL-D-GLUCOSAMINE SYNTHASE"/>
    <property type="match status" value="1"/>
</dbReference>
<keyword evidence="3 5" id="KW-0808">Transferase</keyword>
<dbReference type="Gene3D" id="3.90.550.10">
    <property type="entry name" value="Spore Coat Polysaccharide Biosynthesis Protein SpsA, Chain A"/>
    <property type="match status" value="1"/>
</dbReference>
<keyword evidence="4" id="KW-1133">Transmembrane helix</keyword>
<gene>
    <name evidence="5" type="ORF">NK718_03250</name>
</gene>
<evidence type="ECO:0000313" key="5">
    <source>
        <dbReference type="EMBL" id="MCP8937520.1"/>
    </source>
</evidence>
<evidence type="ECO:0000256" key="1">
    <source>
        <dbReference type="ARBA" id="ARBA00006739"/>
    </source>
</evidence>
<dbReference type="GO" id="GO:0016757">
    <property type="term" value="F:glycosyltransferase activity"/>
    <property type="evidence" value="ECO:0007669"/>
    <property type="project" value="UniProtKB-KW"/>
</dbReference>
<feature type="transmembrane region" description="Helical" evidence="4">
    <location>
        <begin position="341"/>
        <end position="366"/>
    </location>
</feature>
<evidence type="ECO:0000256" key="4">
    <source>
        <dbReference type="SAM" id="Phobius"/>
    </source>
</evidence>
<feature type="transmembrane region" description="Helical" evidence="4">
    <location>
        <begin position="314"/>
        <end position="335"/>
    </location>
</feature>